<gene>
    <name evidence="15" type="ORF">K7472_27340</name>
</gene>
<keyword evidence="10 14" id="KW-0472">Membrane</keyword>
<comment type="caution">
    <text evidence="15">The sequence shown here is derived from an EMBL/GenBank/DDBJ whole genome shotgun (WGS) entry which is preliminary data.</text>
</comment>
<evidence type="ECO:0000256" key="6">
    <source>
        <dbReference type="ARBA" id="ARBA00022826"/>
    </source>
</evidence>
<reference evidence="15 16" key="1">
    <citation type="submission" date="2021-08" db="EMBL/GenBank/DDBJ databases">
        <title>Streptomyces sp. PTM05 isolated from lichen.</title>
        <authorList>
            <person name="Somphong A."/>
            <person name="Phongsopitanun W."/>
            <person name="Tanasupawat S."/>
        </authorList>
    </citation>
    <scope>NUCLEOTIDE SEQUENCE [LARGE SCALE GENOMIC DNA]</scope>
    <source>
        <strain evidence="15 16">Ptm05</strain>
    </source>
</reference>
<keyword evidence="4" id="KW-0633">Potassium transport</keyword>
<name>A0ABS7R028_9ACTN</name>
<keyword evidence="7" id="KW-0630">Potassium</keyword>
<evidence type="ECO:0000256" key="11">
    <source>
        <dbReference type="ARBA" id="ARBA00023303"/>
    </source>
</evidence>
<feature type="transmembrane region" description="Helical" evidence="14">
    <location>
        <begin position="62"/>
        <end position="82"/>
    </location>
</feature>
<keyword evidence="11" id="KW-0407">Ion channel</keyword>
<evidence type="ECO:0000256" key="13">
    <source>
        <dbReference type="SAM" id="MobiDB-lite"/>
    </source>
</evidence>
<keyword evidence="16" id="KW-1185">Reference proteome</keyword>
<keyword evidence="9" id="KW-0406">Ion transport</keyword>
<comment type="similarity">
    <text evidence="2">Belongs to the TMEM175 family.</text>
</comment>
<feature type="transmembrane region" description="Helical" evidence="14">
    <location>
        <begin position="211"/>
        <end position="238"/>
    </location>
</feature>
<dbReference type="PANTHER" id="PTHR31462">
    <property type="entry name" value="ENDOSOMAL/LYSOSOMAL POTASSIUM CHANNEL TMEM175"/>
    <property type="match status" value="1"/>
</dbReference>
<evidence type="ECO:0000256" key="8">
    <source>
        <dbReference type="ARBA" id="ARBA00022989"/>
    </source>
</evidence>
<organism evidence="15 16">
    <name type="scientific">Streptantibioticus parmotrematis</name>
    <dbReference type="NCBI Taxonomy" id="2873249"/>
    <lineage>
        <taxon>Bacteria</taxon>
        <taxon>Bacillati</taxon>
        <taxon>Actinomycetota</taxon>
        <taxon>Actinomycetes</taxon>
        <taxon>Kitasatosporales</taxon>
        <taxon>Streptomycetaceae</taxon>
        <taxon>Streptantibioticus</taxon>
    </lineage>
</organism>
<proteinExistence type="inferred from homology"/>
<sequence>MIRTLDHPRLGDGRCGGQTQERCAHVSARDVVDETGTGRSDLEEPSAPAPDRIEGGVSGERLVLFTDAVTAISITLLVLPLVDLVPEAASAHERAGEVITGHLDQFWGFLLSFAVIANIWREHHRAFSTVQEVTRSLTVWNMGWLLSVVLLPLPTEMIGAFGGRDRFVASFYYAVLLVGMVCRLAMLKILKGNPDMVEGDEEETRRRTAYLYTDSCVNVIATVVAFAVALAVPALQYWSLLLLLLPGRVRFTGRRGAG</sequence>
<evidence type="ECO:0000256" key="10">
    <source>
        <dbReference type="ARBA" id="ARBA00023136"/>
    </source>
</evidence>
<evidence type="ECO:0000256" key="7">
    <source>
        <dbReference type="ARBA" id="ARBA00022958"/>
    </source>
</evidence>
<protein>
    <submittedName>
        <fullName evidence="15">DUF1211 domain-containing protein</fullName>
    </submittedName>
</protein>
<evidence type="ECO:0000256" key="1">
    <source>
        <dbReference type="ARBA" id="ARBA00004141"/>
    </source>
</evidence>
<evidence type="ECO:0000256" key="3">
    <source>
        <dbReference type="ARBA" id="ARBA00022448"/>
    </source>
</evidence>
<keyword evidence="6" id="KW-0631">Potassium channel</keyword>
<comment type="catalytic activity">
    <reaction evidence="12">
        <text>K(+)(in) = K(+)(out)</text>
        <dbReference type="Rhea" id="RHEA:29463"/>
        <dbReference type="ChEBI" id="CHEBI:29103"/>
    </reaction>
</comment>
<keyword evidence="8 14" id="KW-1133">Transmembrane helix</keyword>
<evidence type="ECO:0000256" key="12">
    <source>
        <dbReference type="ARBA" id="ARBA00034430"/>
    </source>
</evidence>
<comment type="subcellular location">
    <subcellularLocation>
        <location evidence="1">Membrane</location>
        <topology evidence="1">Multi-pass membrane protein</topology>
    </subcellularLocation>
</comment>
<dbReference type="InterPro" id="IPR010617">
    <property type="entry name" value="TMEM175-like"/>
</dbReference>
<evidence type="ECO:0000313" key="15">
    <source>
        <dbReference type="EMBL" id="MBY8888528.1"/>
    </source>
</evidence>
<evidence type="ECO:0000256" key="9">
    <source>
        <dbReference type="ARBA" id="ARBA00023065"/>
    </source>
</evidence>
<dbReference type="Proteomes" id="UP001198565">
    <property type="component" value="Unassembled WGS sequence"/>
</dbReference>
<evidence type="ECO:0000256" key="4">
    <source>
        <dbReference type="ARBA" id="ARBA00022538"/>
    </source>
</evidence>
<evidence type="ECO:0000256" key="5">
    <source>
        <dbReference type="ARBA" id="ARBA00022692"/>
    </source>
</evidence>
<evidence type="ECO:0000313" key="16">
    <source>
        <dbReference type="Proteomes" id="UP001198565"/>
    </source>
</evidence>
<accession>A0ABS7R028</accession>
<dbReference type="EMBL" id="JAINVZ010000025">
    <property type="protein sequence ID" value="MBY8888528.1"/>
    <property type="molecule type" value="Genomic_DNA"/>
</dbReference>
<evidence type="ECO:0000256" key="14">
    <source>
        <dbReference type="SAM" id="Phobius"/>
    </source>
</evidence>
<evidence type="ECO:0000256" key="2">
    <source>
        <dbReference type="ARBA" id="ARBA00006920"/>
    </source>
</evidence>
<feature type="transmembrane region" description="Helical" evidence="14">
    <location>
        <begin position="171"/>
        <end position="190"/>
    </location>
</feature>
<feature type="region of interest" description="Disordered" evidence="13">
    <location>
        <begin position="26"/>
        <end position="52"/>
    </location>
</feature>
<keyword evidence="3" id="KW-0813">Transport</keyword>
<feature type="transmembrane region" description="Helical" evidence="14">
    <location>
        <begin position="102"/>
        <end position="121"/>
    </location>
</feature>
<dbReference type="PANTHER" id="PTHR31462:SF5">
    <property type="entry name" value="ENDOSOMAL_LYSOSOMAL PROTON CHANNEL TMEM175"/>
    <property type="match status" value="1"/>
</dbReference>
<keyword evidence="5 14" id="KW-0812">Transmembrane</keyword>
<dbReference type="Pfam" id="PF06736">
    <property type="entry name" value="TMEM175"/>
    <property type="match status" value="1"/>
</dbReference>